<dbReference type="GO" id="GO:0003735">
    <property type="term" value="F:structural constituent of ribosome"/>
    <property type="evidence" value="ECO:0007669"/>
    <property type="project" value="TreeGrafter"/>
</dbReference>
<evidence type="ECO:0000256" key="5">
    <source>
        <dbReference type="ARBA" id="ARBA00023128"/>
    </source>
</evidence>
<keyword evidence="5" id="KW-0496">Mitochondrion</keyword>
<keyword evidence="3" id="KW-0809">Transit peptide</keyword>
<evidence type="ECO:0000256" key="2">
    <source>
        <dbReference type="ARBA" id="ARBA00008560"/>
    </source>
</evidence>
<protein>
    <recommendedName>
        <fullName evidence="7">Large ribosomal subunit protein bL32m</fullName>
    </recommendedName>
    <alternativeName>
        <fullName evidence="8">39S ribosomal protein L32, mitochondrial</fullName>
    </alternativeName>
</protein>
<dbReference type="PANTHER" id="PTHR21026:SF2">
    <property type="entry name" value="LARGE RIBOSOMAL SUBUNIT PROTEIN BL32M"/>
    <property type="match status" value="1"/>
</dbReference>
<dbReference type="GO" id="GO:0005762">
    <property type="term" value="C:mitochondrial large ribosomal subunit"/>
    <property type="evidence" value="ECO:0007669"/>
    <property type="project" value="TreeGrafter"/>
</dbReference>
<accession>A0A1L8DS39</accession>
<sequence length="193" mass="22556">MLTRILSSVIRIVENTIFPQFPRNFPALTVAAVEDHQIQRPSSWDVVKKAWEDAILWAVPKGRRTIERRWKRMYGSPEYRLKILVPKQNLRICTTCGHHHEVGVLCSNCYNRVRTETKMMQKEIQQELGLNPIDKEVVVLYKEEKLQGTPEMWQGKRIVELKRPRPAWFSKNLLQKTTQPPATTKEVKPTDLG</sequence>
<evidence type="ECO:0000313" key="10">
    <source>
        <dbReference type="EMBL" id="JAV09272.1"/>
    </source>
</evidence>
<evidence type="ECO:0000256" key="9">
    <source>
        <dbReference type="ARBA" id="ARBA00045766"/>
    </source>
</evidence>
<evidence type="ECO:0000256" key="4">
    <source>
        <dbReference type="ARBA" id="ARBA00022980"/>
    </source>
</evidence>
<dbReference type="GO" id="GO:0006412">
    <property type="term" value="P:translation"/>
    <property type="evidence" value="ECO:0007669"/>
    <property type="project" value="InterPro"/>
</dbReference>
<evidence type="ECO:0000256" key="1">
    <source>
        <dbReference type="ARBA" id="ARBA00004173"/>
    </source>
</evidence>
<dbReference type="InterPro" id="IPR051991">
    <property type="entry name" value="Mitoribosomal_protein_bL32"/>
</dbReference>
<dbReference type="EMBL" id="GFDF01004812">
    <property type="protein sequence ID" value="JAV09272.1"/>
    <property type="molecule type" value="Transcribed_RNA"/>
</dbReference>
<evidence type="ECO:0000256" key="7">
    <source>
        <dbReference type="ARBA" id="ARBA00039935"/>
    </source>
</evidence>
<organism evidence="10">
    <name type="scientific">Nyssomyia neivai</name>
    <dbReference type="NCBI Taxonomy" id="330878"/>
    <lineage>
        <taxon>Eukaryota</taxon>
        <taxon>Metazoa</taxon>
        <taxon>Ecdysozoa</taxon>
        <taxon>Arthropoda</taxon>
        <taxon>Hexapoda</taxon>
        <taxon>Insecta</taxon>
        <taxon>Pterygota</taxon>
        <taxon>Neoptera</taxon>
        <taxon>Endopterygota</taxon>
        <taxon>Diptera</taxon>
        <taxon>Nematocera</taxon>
        <taxon>Psychodoidea</taxon>
        <taxon>Psychodidae</taxon>
        <taxon>Nyssomyia</taxon>
    </lineage>
</organism>
<dbReference type="AlphaFoldDB" id="A0A1L8DS39"/>
<keyword evidence="4 10" id="KW-0689">Ribosomal protein</keyword>
<comment type="function">
    <text evidence="9">Component of the mitochondrial large ribosomal subunit (mt-LSU). The mitochondrial ribosome (mitoribosome) is a large ribonucleoprotein complex responsible for the synthesis of proteins inside mitochondria.</text>
</comment>
<dbReference type="PANTHER" id="PTHR21026">
    <property type="entry name" value="39S RIBOSOMAL PROTEIN L32, MITOCHONDRIAL"/>
    <property type="match status" value="1"/>
</dbReference>
<comment type="subcellular location">
    <subcellularLocation>
        <location evidence="1">Mitochondrion</location>
    </subcellularLocation>
</comment>
<comment type="similarity">
    <text evidence="2">Belongs to the bacterial ribosomal protein bL32 family.</text>
</comment>
<dbReference type="SUPFAM" id="SSF57829">
    <property type="entry name" value="Zn-binding ribosomal proteins"/>
    <property type="match status" value="1"/>
</dbReference>
<name>A0A1L8DS39_9DIPT</name>
<keyword evidence="6" id="KW-0687">Ribonucleoprotein</keyword>
<proteinExistence type="inferred from homology"/>
<reference evidence="10" key="1">
    <citation type="submission" date="2016-12" db="EMBL/GenBank/DDBJ databases">
        <title>An insight into the sialome and mialome of the sand fly, Nyssomyia neivai.</title>
        <authorList>
            <person name="Sebastian V."/>
            <person name="Goulart T.M."/>
            <person name="Oliveira W."/>
            <person name="Calvo E."/>
            <person name="Oliveira L.F."/>
            <person name="Pinto M.C."/>
            <person name="Rosselino A.M."/>
            <person name="Ribeiro J.M."/>
        </authorList>
    </citation>
    <scope>NUCLEOTIDE SEQUENCE</scope>
</reference>
<dbReference type="InterPro" id="IPR011332">
    <property type="entry name" value="Ribosomal_zn-bd"/>
</dbReference>
<evidence type="ECO:0000256" key="6">
    <source>
        <dbReference type="ARBA" id="ARBA00023274"/>
    </source>
</evidence>
<evidence type="ECO:0000256" key="3">
    <source>
        <dbReference type="ARBA" id="ARBA00022946"/>
    </source>
</evidence>
<evidence type="ECO:0000256" key="8">
    <source>
        <dbReference type="ARBA" id="ARBA00042577"/>
    </source>
</evidence>